<reference evidence="4" key="2">
    <citation type="submission" date="2020-09" db="EMBL/GenBank/DDBJ databases">
        <authorList>
            <person name="Sun Q."/>
            <person name="Zhou Y."/>
        </authorList>
    </citation>
    <scope>NUCLEOTIDE SEQUENCE</scope>
    <source>
        <strain evidence="4">CGMCC 1.15095</strain>
    </source>
</reference>
<dbReference type="Proteomes" id="UP000608154">
    <property type="component" value="Unassembled WGS sequence"/>
</dbReference>
<dbReference type="SUPFAM" id="SSF64438">
    <property type="entry name" value="CNF1/YfiH-like putative cysteine hydrolases"/>
    <property type="match status" value="1"/>
</dbReference>
<dbReference type="PANTHER" id="PTHR35147">
    <property type="entry name" value="CHEMORECEPTOR GLUTAMINE DEAMIDASE CHED-RELATED"/>
    <property type="match status" value="1"/>
</dbReference>
<comment type="catalytic activity">
    <reaction evidence="3">
        <text>L-glutaminyl-[protein] + H2O = L-glutamyl-[protein] + NH4(+)</text>
        <dbReference type="Rhea" id="RHEA:16441"/>
        <dbReference type="Rhea" id="RHEA-COMP:10207"/>
        <dbReference type="Rhea" id="RHEA-COMP:10208"/>
        <dbReference type="ChEBI" id="CHEBI:15377"/>
        <dbReference type="ChEBI" id="CHEBI:28938"/>
        <dbReference type="ChEBI" id="CHEBI:29973"/>
        <dbReference type="ChEBI" id="CHEBI:30011"/>
        <dbReference type="EC" id="3.5.1.44"/>
    </reaction>
</comment>
<dbReference type="InterPro" id="IPR005659">
    <property type="entry name" value="Chemorcpt_Glu_NH3ase_CheD"/>
</dbReference>
<comment type="function">
    <text evidence="3">Probably deamidates glutamine residues to glutamate on methyl-accepting chemotaxis receptors (MCPs), playing an important role in chemotaxis.</text>
</comment>
<organism evidence="4 5">
    <name type="scientific">Novosphingobium endophyticum</name>
    <dbReference type="NCBI Taxonomy" id="1955250"/>
    <lineage>
        <taxon>Bacteria</taxon>
        <taxon>Pseudomonadati</taxon>
        <taxon>Pseudomonadota</taxon>
        <taxon>Alphaproteobacteria</taxon>
        <taxon>Sphingomonadales</taxon>
        <taxon>Sphingomonadaceae</taxon>
        <taxon>Novosphingobium</taxon>
    </lineage>
</organism>
<evidence type="ECO:0000313" key="5">
    <source>
        <dbReference type="Proteomes" id="UP000608154"/>
    </source>
</evidence>
<dbReference type="EC" id="3.5.1.44" evidence="3"/>
<comment type="similarity">
    <text evidence="3">Belongs to the CheD family.</text>
</comment>
<dbReference type="GO" id="GO:0050568">
    <property type="term" value="F:protein-glutamine glutaminase activity"/>
    <property type="evidence" value="ECO:0007669"/>
    <property type="project" value="UniProtKB-UniRule"/>
</dbReference>
<dbReference type="PANTHER" id="PTHR35147:SF2">
    <property type="entry name" value="CHEMORECEPTOR GLUTAMINE DEAMIDASE CHED-RELATED"/>
    <property type="match status" value="1"/>
</dbReference>
<name>A0A916TVE2_9SPHN</name>
<dbReference type="GO" id="GO:0006935">
    <property type="term" value="P:chemotaxis"/>
    <property type="evidence" value="ECO:0007669"/>
    <property type="project" value="UniProtKB-UniRule"/>
</dbReference>
<dbReference type="InterPro" id="IPR011324">
    <property type="entry name" value="Cytotoxic_necrot_fac-like_cat"/>
</dbReference>
<gene>
    <name evidence="3 4" type="primary">cheD</name>
    <name evidence="4" type="ORF">GCM10011494_32020</name>
</gene>
<keyword evidence="1 3" id="KW-0145">Chemotaxis</keyword>
<dbReference type="RefSeq" id="WP_188772570.1">
    <property type="nucleotide sequence ID" value="NZ_BMHK01000028.1"/>
</dbReference>
<protein>
    <recommendedName>
        <fullName evidence="3">Probable chemoreceptor glutamine deamidase CheD</fullName>
        <ecNumber evidence="3">3.5.1.44</ecNumber>
    </recommendedName>
</protein>
<dbReference type="Gene3D" id="3.30.1330.200">
    <property type="match status" value="1"/>
</dbReference>
<dbReference type="InterPro" id="IPR038592">
    <property type="entry name" value="CheD-like_sf"/>
</dbReference>
<dbReference type="AlphaFoldDB" id="A0A916TVE2"/>
<keyword evidence="5" id="KW-1185">Reference proteome</keyword>
<proteinExistence type="inferred from homology"/>
<dbReference type="CDD" id="cd16352">
    <property type="entry name" value="CheD"/>
    <property type="match status" value="1"/>
</dbReference>
<dbReference type="Pfam" id="PF03975">
    <property type="entry name" value="CheD"/>
    <property type="match status" value="1"/>
</dbReference>
<evidence type="ECO:0000256" key="1">
    <source>
        <dbReference type="ARBA" id="ARBA00022500"/>
    </source>
</evidence>
<comment type="caution">
    <text evidence="4">The sequence shown here is derived from an EMBL/GenBank/DDBJ whole genome shotgun (WGS) entry which is preliminary data.</text>
</comment>
<reference evidence="4" key="1">
    <citation type="journal article" date="2014" name="Int. J. Syst. Evol. Microbiol.">
        <title>Complete genome sequence of Corynebacterium casei LMG S-19264T (=DSM 44701T), isolated from a smear-ripened cheese.</title>
        <authorList>
            <consortium name="US DOE Joint Genome Institute (JGI-PGF)"/>
            <person name="Walter F."/>
            <person name="Albersmeier A."/>
            <person name="Kalinowski J."/>
            <person name="Ruckert C."/>
        </authorList>
    </citation>
    <scope>NUCLEOTIDE SEQUENCE</scope>
    <source>
        <strain evidence="4">CGMCC 1.15095</strain>
    </source>
</reference>
<dbReference type="HAMAP" id="MF_01440">
    <property type="entry name" value="CheD"/>
    <property type="match status" value="1"/>
</dbReference>
<sequence length="185" mass="20238">MATLVHSPPGNSVRLTVMQGQFKISAGPRVELSTVLGSCVATCLFDPEIELGGMNHFLLPEPPASHSRGEVDVHYGVYLMEMLINEMLAHGAHKNRLRAHLYGGANIRSGMQQIGTANAEFARSFLLRERIELVREDLGGVCARRVDFRPASGRVRCRTVAASDAPEAKSQPVFSQVPRGEVELF</sequence>
<accession>A0A916TVE2</accession>
<keyword evidence="2 3" id="KW-0378">Hydrolase</keyword>
<dbReference type="EMBL" id="BMHK01000028">
    <property type="protein sequence ID" value="GGC10861.1"/>
    <property type="molecule type" value="Genomic_DNA"/>
</dbReference>
<evidence type="ECO:0000256" key="3">
    <source>
        <dbReference type="HAMAP-Rule" id="MF_01440"/>
    </source>
</evidence>
<evidence type="ECO:0000313" key="4">
    <source>
        <dbReference type="EMBL" id="GGC10861.1"/>
    </source>
</evidence>
<evidence type="ECO:0000256" key="2">
    <source>
        <dbReference type="ARBA" id="ARBA00022801"/>
    </source>
</evidence>